<feature type="non-terminal residue" evidence="3">
    <location>
        <position position="1"/>
    </location>
</feature>
<protein>
    <submittedName>
        <fullName evidence="3">Insulinase family protein</fullName>
    </submittedName>
</protein>
<accession>A0ABT5TTC5</accession>
<dbReference type="InterPro" id="IPR007863">
    <property type="entry name" value="Peptidase_M16_C"/>
</dbReference>
<reference evidence="3" key="1">
    <citation type="submission" date="2023-02" db="EMBL/GenBank/DDBJ databases">
        <title>Georgenia sp.10Sc9-8, isolated from a soil sample collected from the Taklamakan desert.</title>
        <authorList>
            <person name="Liu S."/>
        </authorList>
    </citation>
    <scope>NUCLEOTIDE SEQUENCE</scope>
    <source>
        <strain evidence="3">10Sc9-8</strain>
    </source>
</reference>
<dbReference type="PANTHER" id="PTHR11851:SF49">
    <property type="entry name" value="MITOCHONDRIAL-PROCESSING PEPTIDASE SUBUNIT ALPHA"/>
    <property type="match status" value="1"/>
</dbReference>
<comment type="similarity">
    <text evidence="1">Belongs to the peptidase M16 family.</text>
</comment>
<proteinExistence type="inferred from homology"/>
<comment type="caution">
    <text evidence="3">The sequence shown here is derived from an EMBL/GenBank/DDBJ whole genome shotgun (WGS) entry which is preliminary data.</text>
</comment>
<dbReference type="InterPro" id="IPR011249">
    <property type="entry name" value="Metalloenz_LuxS/M16"/>
</dbReference>
<evidence type="ECO:0000259" key="2">
    <source>
        <dbReference type="Pfam" id="PF05193"/>
    </source>
</evidence>
<dbReference type="Proteomes" id="UP001165561">
    <property type="component" value="Unassembled WGS sequence"/>
</dbReference>
<feature type="non-terminal residue" evidence="3">
    <location>
        <position position="111"/>
    </location>
</feature>
<gene>
    <name evidence="3" type="ORF">PU560_00520</name>
</gene>
<dbReference type="EMBL" id="JARACI010000116">
    <property type="protein sequence ID" value="MDD9204943.1"/>
    <property type="molecule type" value="Genomic_DNA"/>
</dbReference>
<dbReference type="SUPFAM" id="SSF63411">
    <property type="entry name" value="LuxS/MPP-like metallohydrolase"/>
    <property type="match status" value="1"/>
</dbReference>
<evidence type="ECO:0000313" key="4">
    <source>
        <dbReference type="Proteomes" id="UP001165561"/>
    </source>
</evidence>
<sequence>SSRLFQEVRERRGLAYATYAFASSYGEAGTFGLYAGCTPGRADQVVELLVAELRRLADHGLDAEELARGVGQLRGNLVLGLEDNGSRMSRLGRAEIVHGEWTPLAEMIDRI</sequence>
<name>A0ABT5TTC5_9MICO</name>
<evidence type="ECO:0000256" key="1">
    <source>
        <dbReference type="ARBA" id="ARBA00007261"/>
    </source>
</evidence>
<feature type="domain" description="Peptidase M16 C-terminal" evidence="2">
    <location>
        <begin position="1"/>
        <end position="72"/>
    </location>
</feature>
<dbReference type="InterPro" id="IPR050361">
    <property type="entry name" value="MPP/UQCRC_Complex"/>
</dbReference>
<organism evidence="3 4">
    <name type="scientific">Georgenia halotolerans</name>
    <dbReference type="NCBI Taxonomy" id="3028317"/>
    <lineage>
        <taxon>Bacteria</taxon>
        <taxon>Bacillati</taxon>
        <taxon>Actinomycetota</taxon>
        <taxon>Actinomycetes</taxon>
        <taxon>Micrococcales</taxon>
        <taxon>Bogoriellaceae</taxon>
        <taxon>Georgenia</taxon>
    </lineage>
</organism>
<keyword evidence="4" id="KW-1185">Reference proteome</keyword>
<dbReference type="Gene3D" id="3.30.830.10">
    <property type="entry name" value="Metalloenzyme, LuxS/M16 peptidase-like"/>
    <property type="match status" value="1"/>
</dbReference>
<dbReference type="Pfam" id="PF05193">
    <property type="entry name" value="Peptidase_M16_C"/>
    <property type="match status" value="1"/>
</dbReference>
<dbReference type="PANTHER" id="PTHR11851">
    <property type="entry name" value="METALLOPROTEASE"/>
    <property type="match status" value="1"/>
</dbReference>
<evidence type="ECO:0000313" key="3">
    <source>
        <dbReference type="EMBL" id="MDD9204943.1"/>
    </source>
</evidence>